<dbReference type="PANTHER" id="PTHR10809">
    <property type="entry name" value="VESICLE-ASSOCIATED MEMBRANE PROTEIN-ASSOCIATED PROTEIN"/>
    <property type="match status" value="1"/>
</dbReference>
<feature type="transmembrane region" description="Helical" evidence="7">
    <location>
        <begin position="204"/>
        <end position="224"/>
    </location>
</feature>
<feature type="compositionally biased region" description="Low complexity" evidence="6">
    <location>
        <begin position="183"/>
        <end position="197"/>
    </location>
</feature>
<comment type="similarity">
    <text evidence="2">Belongs to the VAMP-associated protein (VAP) (TC 9.B.17) family.</text>
</comment>
<feature type="domain" description="MSP" evidence="8">
    <location>
        <begin position="7"/>
        <end position="108"/>
    </location>
</feature>
<gene>
    <name evidence="9" type="ORF">KUTeg_019531</name>
</gene>
<keyword evidence="3 7" id="KW-0812">Transmembrane</keyword>
<evidence type="ECO:0000256" key="4">
    <source>
        <dbReference type="ARBA" id="ARBA00022989"/>
    </source>
</evidence>
<sequence>MSKNEQVLVLEPPTELRFKGPFTDVVTAELKLKNPTDKKVCFKVKTTAPKRYCVRPNSGIIEGGNAVSVSVMLQPFDYDPLEKNKHKFMWKDASPEDLMDSKLKCVFEMPADNTPISPAKPQDQEEKPSRPAKQVSSPDNEVRKLIEDKQRLEGEIEKLKEENRTIKESEVRLRKVAMKETVSSTPSQSSSQLSSSQGQGGLNLPPVVFLIIALIVGVLIGKLIL</sequence>
<dbReference type="EMBL" id="JARBDR010000917">
    <property type="protein sequence ID" value="KAJ8303135.1"/>
    <property type="molecule type" value="Genomic_DNA"/>
</dbReference>
<evidence type="ECO:0000313" key="9">
    <source>
        <dbReference type="EMBL" id="KAJ8303135.1"/>
    </source>
</evidence>
<accession>A0ABQ9EI96</accession>
<dbReference type="SUPFAM" id="SSF49354">
    <property type="entry name" value="PapD-like"/>
    <property type="match status" value="1"/>
</dbReference>
<evidence type="ECO:0000259" key="8">
    <source>
        <dbReference type="PROSITE" id="PS50202"/>
    </source>
</evidence>
<feature type="region of interest" description="Disordered" evidence="6">
    <location>
        <begin position="177"/>
        <end position="199"/>
    </location>
</feature>
<proteinExistence type="inferred from homology"/>
<name>A0ABQ9EI96_TEGGR</name>
<dbReference type="InterPro" id="IPR016763">
    <property type="entry name" value="VAP"/>
</dbReference>
<evidence type="ECO:0000256" key="1">
    <source>
        <dbReference type="ARBA" id="ARBA00004211"/>
    </source>
</evidence>
<dbReference type="PIRSF" id="PIRSF019693">
    <property type="entry name" value="VAMP-associated"/>
    <property type="match status" value="1"/>
</dbReference>
<dbReference type="InterPro" id="IPR000535">
    <property type="entry name" value="MSP_dom"/>
</dbReference>
<reference evidence="9 10" key="1">
    <citation type="submission" date="2022-12" db="EMBL/GenBank/DDBJ databases">
        <title>Chromosome-level genome of Tegillarca granosa.</title>
        <authorList>
            <person name="Kim J."/>
        </authorList>
    </citation>
    <scope>NUCLEOTIDE SEQUENCE [LARGE SCALE GENOMIC DNA]</scope>
    <source>
        <strain evidence="9">Teg-2019</strain>
        <tissue evidence="9">Adductor muscle</tissue>
    </source>
</reference>
<dbReference type="Gene3D" id="2.60.40.10">
    <property type="entry name" value="Immunoglobulins"/>
    <property type="match status" value="1"/>
</dbReference>
<evidence type="ECO:0000313" key="10">
    <source>
        <dbReference type="Proteomes" id="UP001217089"/>
    </source>
</evidence>
<dbReference type="Proteomes" id="UP001217089">
    <property type="component" value="Unassembled WGS sequence"/>
</dbReference>
<evidence type="ECO:0000256" key="6">
    <source>
        <dbReference type="SAM" id="MobiDB-lite"/>
    </source>
</evidence>
<dbReference type="Pfam" id="PF00635">
    <property type="entry name" value="Motile_Sperm"/>
    <property type="match status" value="1"/>
</dbReference>
<evidence type="ECO:0000256" key="7">
    <source>
        <dbReference type="SAM" id="Phobius"/>
    </source>
</evidence>
<feature type="region of interest" description="Disordered" evidence="6">
    <location>
        <begin position="111"/>
        <end position="148"/>
    </location>
</feature>
<dbReference type="PROSITE" id="PS50202">
    <property type="entry name" value="MSP"/>
    <property type="match status" value="1"/>
</dbReference>
<dbReference type="PANTHER" id="PTHR10809:SF6">
    <property type="entry name" value="AT11025P-RELATED"/>
    <property type="match status" value="1"/>
</dbReference>
<keyword evidence="5 7" id="KW-0472">Membrane</keyword>
<comment type="subcellular location">
    <subcellularLocation>
        <location evidence="1">Membrane</location>
        <topology evidence="1">Single-pass type IV membrane protein</topology>
    </subcellularLocation>
</comment>
<protein>
    <recommendedName>
        <fullName evidence="8">MSP domain-containing protein</fullName>
    </recommendedName>
</protein>
<keyword evidence="4 7" id="KW-1133">Transmembrane helix</keyword>
<dbReference type="InterPro" id="IPR013783">
    <property type="entry name" value="Ig-like_fold"/>
</dbReference>
<evidence type="ECO:0000256" key="2">
    <source>
        <dbReference type="ARBA" id="ARBA00008932"/>
    </source>
</evidence>
<keyword evidence="10" id="KW-1185">Reference proteome</keyword>
<evidence type="ECO:0000256" key="5">
    <source>
        <dbReference type="ARBA" id="ARBA00023136"/>
    </source>
</evidence>
<comment type="caution">
    <text evidence="9">The sequence shown here is derived from an EMBL/GenBank/DDBJ whole genome shotgun (WGS) entry which is preliminary data.</text>
</comment>
<evidence type="ECO:0000256" key="3">
    <source>
        <dbReference type="ARBA" id="ARBA00022692"/>
    </source>
</evidence>
<organism evidence="9 10">
    <name type="scientific">Tegillarca granosa</name>
    <name type="common">Malaysian cockle</name>
    <name type="synonym">Anadara granosa</name>
    <dbReference type="NCBI Taxonomy" id="220873"/>
    <lineage>
        <taxon>Eukaryota</taxon>
        <taxon>Metazoa</taxon>
        <taxon>Spiralia</taxon>
        <taxon>Lophotrochozoa</taxon>
        <taxon>Mollusca</taxon>
        <taxon>Bivalvia</taxon>
        <taxon>Autobranchia</taxon>
        <taxon>Pteriomorphia</taxon>
        <taxon>Arcoida</taxon>
        <taxon>Arcoidea</taxon>
        <taxon>Arcidae</taxon>
        <taxon>Tegillarca</taxon>
    </lineage>
</organism>
<dbReference type="InterPro" id="IPR008962">
    <property type="entry name" value="PapD-like_sf"/>
</dbReference>